<keyword evidence="10 18" id="KW-1133">Transmembrane helix</keyword>
<keyword evidence="11" id="KW-0115">cAMP biosynthesis</keyword>
<evidence type="ECO:0000313" key="20">
    <source>
        <dbReference type="EMBL" id="ABZ98609.1"/>
    </source>
</evidence>
<evidence type="ECO:0000256" key="7">
    <source>
        <dbReference type="ARBA" id="ARBA00022741"/>
    </source>
</evidence>
<dbReference type="SUPFAM" id="SSF55781">
    <property type="entry name" value="GAF domain-like"/>
    <property type="match status" value="2"/>
</dbReference>
<evidence type="ECO:0000256" key="1">
    <source>
        <dbReference type="ARBA" id="ARBA00001593"/>
    </source>
</evidence>
<dbReference type="CDD" id="cd07302">
    <property type="entry name" value="CHD"/>
    <property type="match status" value="1"/>
</dbReference>
<dbReference type="InterPro" id="IPR029016">
    <property type="entry name" value="GAF-like_dom_sf"/>
</dbReference>
<dbReference type="InterPro" id="IPR011623">
    <property type="entry name" value="7TMR_DISM_rcpt_extracell_dom1"/>
</dbReference>
<dbReference type="Pfam" id="PF13185">
    <property type="entry name" value="GAF_2"/>
    <property type="match status" value="1"/>
</dbReference>
<evidence type="ECO:0000256" key="18">
    <source>
        <dbReference type="SAM" id="Phobius"/>
    </source>
</evidence>
<feature type="transmembrane region" description="Helical" evidence="18">
    <location>
        <begin position="369"/>
        <end position="387"/>
    </location>
</feature>
<keyword evidence="7" id="KW-0547">Nucleotide-binding</keyword>
<evidence type="ECO:0000256" key="9">
    <source>
        <dbReference type="ARBA" id="ARBA00022842"/>
    </source>
</evidence>
<evidence type="ECO:0000256" key="4">
    <source>
        <dbReference type="ARBA" id="ARBA00021420"/>
    </source>
</evidence>
<organism evidence="20 21">
    <name type="scientific">Leptospira biflexa serovar Patoc (strain Patoc 1 / ATCC 23582 / Paris)</name>
    <dbReference type="NCBI Taxonomy" id="456481"/>
    <lineage>
        <taxon>Bacteria</taxon>
        <taxon>Pseudomonadati</taxon>
        <taxon>Spirochaetota</taxon>
        <taxon>Spirochaetia</taxon>
        <taxon>Leptospirales</taxon>
        <taxon>Leptospiraceae</taxon>
        <taxon>Leptospira</taxon>
    </lineage>
</organism>
<gene>
    <name evidence="20" type="ordered locus">LEPBI_I2525</name>
</gene>
<dbReference type="InterPro" id="IPR001054">
    <property type="entry name" value="A/G_cyclase"/>
</dbReference>
<keyword evidence="5 18" id="KW-0812">Transmembrane</keyword>
<evidence type="ECO:0000256" key="8">
    <source>
        <dbReference type="ARBA" id="ARBA00022840"/>
    </source>
</evidence>
<feature type="transmembrane region" description="Helical" evidence="18">
    <location>
        <begin position="422"/>
        <end position="444"/>
    </location>
</feature>
<dbReference type="InterPro" id="IPR018297">
    <property type="entry name" value="A/G_cyclase_CS"/>
</dbReference>
<comment type="catalytic activity">
    <reaction evidence="1">
        <text>ATP = 3',5'-cyclic AMP + diphosphate</text>
        <dbReference type="Rhea" id="RHEA:15389"/>
        <dbReference type="ChEBI" id="CHEBI:30616"/>
        <dbReference type="ChEBI" id="CHEBI:33019"/>
        <dbReference type="ChEBI" id="CHEBI:58165"/>
        <dbReference type="EC" id="4.6.1.1"/>
    </reaction>
</comment>
<dbReference type="PANTHER" id="PTHR11920:SF335">
    <property type="entry name" value="GUANYLATE CYCLASE"/>
    <property type="match status" value="1"/>
</dbReference>
<evidence type="ECO:0000313" key="21">
    <source>
        <dbReference type="Proteomes" id="UP000001847"/>
    </source>
</evidence>
<keyword evidence="8" id="KW-0067">ATP-binding</keyword>
<dbReference type="SMART" id="SM00065">
    <property type="entry name" value="GAF"/>
    <property type="match status" value="2"/>
</dbReference>
<proteinExistence type="inferred from homology"/>
<evidence type="ECO:0000256" key="3">
    <source>
        <dbReference type="ARBA" id="ARBA00012201"/>
    </source>
</evidence>
<dbReference type="OrthoDB" id="310069at2"/>
<dbReference type="Gene3D" id="3.30.70.1230">
    <property type="entry name" value="Nucleotide cyclase"/>
    <property type="match status" value="1"/>
</dbReference>
<dbReference type="SUPFAM" id="SSF55073">
    <property type="entry name" value="Nucleotide cyclase"/>
    <property type="match status" value="1"/>
</dbReference>
<dbReference type="AlphaFoldDB" id="B0SLM3"/>
<dbReference type="HOGENOM" id="CLU_285574_0_0_12"/>
<keyword evidence="21" id="KW-1185">Reference proteome</keyword>
<dbReference type="PANTHER" id="PTHR11920">
    <property type="entry name" value="GUANYLYL CYCLASE"/>
    <property type="match status" value="1"/>
</dbReference>
<dbReference type="Gene3D" id="3.30.450.40">
    <property type="match status" value="2"/>
</dbReference>
<evidence type="ECO:0000256" key="12">
    <source>
        <dbReference type="ARBA" id="ARBA00023136"/>
    </source>
</evidence>
<sequence length="1084" mass="123662">MMLSKLINKLPSGKSGLQCLQYISKLYILLFFMGWITIESQTNVVEDSIPQLNNDNIISPKAIKGVLDLKEWDFAKQGSIELSGEWEFFWKEIRDPQNMKDIKIATASETREELSDKKYFNVPNAWNGSIVNNESIGSDGFATFRLKVLLPESSKPLGFHIYDGQGSAYTMYMNDKLVAKNGSPSSEQNLEKAIYIPQYGVIENYETNSILVTMIVSNHIHQKGGFQTPVTLDIAEKIIAKKNMNTFLQIFLFGVLLIIALYHFSLFIYRKKDKSALWFGLLCLVMVLRLVCTGERLFMQMFPDLPFSLLLRMEYFGFYALVPPFFLFLNSLFPLEFTTIVRKTFIILPSVFIAIVLLTPIKVFTSTLFVFHLIVIFAMVYITFVLLKAVRLKRKGAKLILLGFFAYFFAGLNDLIFHNFLIGFGLILPFGLFFFIFAQAGALAHRIGDAFNTSEELSSELEEKVNIRTKDLESKKQEILELNHFTHEINSQVDLDSILEELSSLLFNKYGILGSWLLLPNESKEFLSVSRFRFFASVDDHVKEYLNHKIIPIKEEGGFIYKVYKRGKTFYLNKIPKFKYQIDKEIAENVGFDSFLLVPLMRNSQCIGLLSFTNFKDSMNLDKDDITKISNICSQISGAIDNNHLIALVQKEKEIANNAKLESEKQKKITEQLNLLIKSLNEDLNLNTIMKKVSEYIRSNYNIEYHGLSTLDHLGENLIYAHSLMPDFVSHKEREVIEKLKIPLKESLGTHAIAFKYNRPIFAQRIKQSALSPEEEIIHKILKFESILVIPLILQNKPIGYINLYNVGKIFINKEQITYLSILGEQLAGIVYSSKLYKEVEKEKSKSDKLLLNILPSSVANELKETNQVKPQYFESVSVLFTDFVGFTKISENLSPEELVQELDGCFSQFDEISNHFNLEKLKTIGDAYMCAGGLPISNRSHPIDVCLAALEFRSFMLQMSEIKKALGLPFWELRIGIHSGPVTAGVIGNNKFTYDIWGDTVNTASRMESSGKPGKINISGETYNKIKDFFDCEYRGKIEAKGKGEVDMYFLLKIKKEFSLDEDGLVPNQDLLNHSKDLVGING</sequence>
<evidence type="ECO:0000256" key="14">
    <source>
        <dbReference type="ARBA" id="ARBA00032597"/>
    </source>
</evidence>
<dbReference type="PROSITE" id="PS50125">
    <property type="entry name" value="GUANYLATE_CYCLASE_2"/>
    <property type="match status" value="1"/>
</dbReference>
<feature type="transmembrane region" description="Helical" evidence="18">
    <location>
        <begin position="316"/>
        <end position="333"/>
    </location>
</feature>
<dbReference type="GO" id="GO:0006171">
    <property type="term" value="P:cAMP biosynthetic process"/>
    <property type="evidence" value="ECO:0007669"/>
    <property type="project" value="UniProtKB-KW"/>
</dbReference>
<dbReference type="InterPro" id="IPR029787">
    <property type="entry name" value="Nucleotide_cyclase"/>
</dbReference>
<dbReference type="InterPro" id="IPR050401">
    <property type="entry name" value="Cyclic_nucleotide_synthase"/>
</dbReference>
<reference evidence="20 21" key="1">
    <citation type="journal article" date="2008" name="PLoS ONE">
        <title>Genome sequence of the saprophyte Leptospira biflexa provides insights into the evolution of Leptospira and the pathogenesis of leptospirosis.</title>
        <authorList>
            <person name="Picardeau M."/>
            <person name="Bulach D.M."/>
            <person name="Bouchier C."/>
            <person name="Zuerner R.L."/>
            <person name="Zidane N."/>
            <person name="Wilson P.J."/>
            <person name="Creno S."/>
            <person name="Kuczek E.S."/>
            <person name="Bommezzadri S."/>
            <person name="Davis J.C."/>
            <person name="McGrath A."/>
            <person name="Johnson M.J."/>
            <person name="Boursaux-Eude C."/>
            <person name="Seemann T."/>
            <person name="Rouy Z."/>
            <person name="Coppel R.L."/>
            <person name="Rood J.I."/>
            <person name="Lajus A."/>
            <person name="Davies J.K."/>
            <person name="Medigue C."/>
            <person name="Adler B."/>
        </authorList>
    </citation>
    <scope>NUCLEOTIDE SEQUENCE [LARGE SCALE GENOMIC DNA]</scope>
    <source>
        <strain evidence="21">Patoc 1 / ATCC 23582 / Paris</strain>
    </source>
</reference>
<dbReference type="GO" id="GO:0005524">
    <property type="term" value="F:ATP binding"/>
    <property type="evidence" value="ECO:0007669"/>
    <property type="project" value="UniProtKB-KW"/>
</dbReference>
<dbReference type="Proteomes" id="UP000001847">
    <property type="component" value="Chromosome I"/>
</dbReference>
<keyword evidence="6" id="KW-0479">Metal-binding</keyword>
<keyword evidence="9" id="KW-0460">Magnesium</keyword>
<comment type="similarity">
    <text evidence="17">Belongs to the adenylyl cyclase class-4/guanylyl cyclase family.</text>
</comment>
<dbReference type="STRING" id="456481.LEPBI_I2525"/>
<feature type="transmembrane region" description="Helical" evidence="18">
    <location>
        <begin position="276"/>
        <end position="296"/>
    </location>
</feature>
<dbReference type="GO" id="GO:0035556">
    <property type="term" value="P:intracellular signal transduction"/>
    <property type="evidence" value="ECO:0007669"/>
    <property type="project" value="InterPro"/>
</dbReference>
<evidence type="ECO:0000256" key="17">
    <source>
        <dbReference type="RuleBase" id="RU000405"/>
    </source>
</evidence>
<evidence type="ECO:0000256" key="6">
    <source>
        <dbReference type="ARBA" id="ARBA00022723"/>
    </source>
</evidence>
<evidence type="ECO:0000256" key="15">
    <source>
        <dbReference type="ARBA" id="ARBA00032637"/>
    </source>
</evidence>
<evidence type="ECO:0000256" key="10">
    <source>
        <dbReference type="ARBA" id="ARBA00022989"/>
    </source>
</evidence>
<accession>B0SLM3</accession>
<keyword evidence="12 18" id="KW-0472">Membrane</keyword>
<evidence type="ECO:0000256" key="16">
    <source>
        <dbReference type="ARBA" id="ARBA00064436"/>
    </source>
</evidence>
<evidence type="ECO:0000256" key="2">
    <source>
        <dbReference type="ARBA" id="ARBA00004370"/>
    </source>
</evidence>
<dbReference type="KEGG" id="lbi:LEPBI_I2525"/>
<evidence type="ECO:0000259" key="19">
    <source>
        <dbReference type="PROSITE" id="PS50125"/>
    </source>
</evidence>
<dbReference type="InterPro" id="IPR003018">
    <property type="entry name" value="GAF"/>
</dbReference>
<dbReference type="GO" id="GO:0005886">
    <property type="term" value="C:plasma membrane"/>
    <property type="evidence" value="ECO:0007669"/>
    <property type="project" value="UniProtKB-ARBA"/>
</dbReference>
<dbReference type="PROSITE" id="PS00452">
    <property type="entry name" value="GUANYLATE_CYCLASE_1"/>
    <property type="match status" value="1"/>
</dbReference>
<dbReference type="Pfam" id="PF00211">
    <property type="entry name" value="Guanylate_cyc"/>
    <property type="match status" value="1"/>
</dbReference>
<dbReference type="GO" id="GO:0004016">
    <property type="term" value="F:adenylate cyclase activity"/>
    <property type="evidence" value="ECO:0007669"/>
    <property type="project" value="UniProtKB-EC"/>
</dbReference>
<comment type="subcellular location">
    <subcellularLocation>
        <location evidence="2">Membrane</location>
    </subcellularLocation>
</comment>
<feature type="transmembrane region" description="Helical" evidence="18">
    <location>
        <begin position="247"/>
        <end position="269"/>
    </location>
</feature>
<dbReference type="SMART" id="SM00044">
    <property type="entry name" value="CYCc"/>
    <property type="match status" value="1"/>
</dbReference>
<evidence type="ECO:0000256" key="5">
    <source>
        <dbReference type="ARBA" id="ARBA00022692"/>
    </source>
</evidence>
<dbReference type="FunFam" id="3.30.70.1230:FF:000033">
    <property type="entry name" value="Adenylate cyclase"/>
    <property type="match status" value="1"/>
</dbReference>
<comment type="subunit">
    <text evidence="16">Homodimer. Can also exist as monomer.</text>
</comment>
<feature type="transmembrane region" description="Helical" evidence="18">
    <location>
        <begin position="345"/>
        <end position="363"/>
    </location>
</feature>
<evidence type="ECO:0000256" key="11">
    <source>
        <dbReference type="ARBA" id="ARBA00022998"/>
    </source>
</evidence>
<protein>
    <recommendedName>
        <fullName evidence="4">Adenylate cyclase</fullName>
        <ecNumber evidence="3">4.6.1.1</ecNumber>
    </recommendedName>
    <alternativeName>
        <fullName evidence="14">ATP pyrophosphate-lyase</fullName>
    </alternativeName>
    <alternativeName>
        <fullName evidence="15">Adenylyl cyclase</fullName>
    </alternativeName>
</protein>
<dbReference type="Pfam" id="PF07695">
    <property type="entry name" value="7TMR-DISM_7TM"/>
    <property type="match status" value="1"/>
</dbReference>
<feature type="domain" description="Guanylate cyclase" evidence="19">
    <location>
        <begin position="878"/>
        <end position="1009"/>
    </location>
</feature>
<dbReference type="EMBL" id="CP000786">
    <property type="protein sequence ID" value="ABZ98609.1"/>
    <property type="molecule type" value="Genomic_DNA"/>
</dbReference>
<name>B0SLM3_LEPBP</name>
<dbReference type="BioCyc" id="LBIF456481:LEPBI_RS12440-MONOMER"/>
<dbReference type="GO" id="GO:0046872">
    <property type="term" value="F:metal ion binding"/>
    <property type="evidence" value="ECO:0007669"/>
    <property type="project" value="UniProtKB-KW"/>
</dbReference>
<keyword evidence="13 17" id="KW-0456">Lyase</keyword>
<dbReference type="EC" id="4.6.1.1" evidence="3"/>
<evidence type="ECO:0000256" key="13">
    <source>
        <dbReference type="ARBA" id="ARBA00023239"/>
    </source>
</evidence>